<keyword evidence="5" id="KW-0479">Metal-binding</keyword>
<name>A0A6J7LJT4_9ZZZZ</name>
<organism evidence="10">
    <name type="scientific">freshwater metagenome</name>
    <dbReference type="NCBI Taxonomy" id="449393"/>
    <lineage>
        <taxon>unclassified sequences</taxon>
        <taxon>metagenomes</taxon>
        <taxon>ecological metagenomes</taxon>
    </lineage>
</organism>
<dbReference type="InterPro" id="IPR006963">
    <property type="entry name" value="Mopterin_OxRdtase_4Fe-4S_dom"/>
</dbReference>
<evidence type="ECO:0000256" key="6">
    <source>
        <dbReference type="ARBA" id="ARBA00023002"/>
    </source>
</evidence>
<feature type="domain" description="4Fe-4S Mo/W bis-MGD-type" evidence="9">
    <location>
        <begin position="44"/>
        <end position="100"/>
    </location>
</feature>
<comment type="similarity">
    <text evidence="3">Belongs to the prokaryotic molybdopterin-containing oxidoreductase family.</text>
</comment>
<dbReference type="Gene3D" id="3.40.50.740">
    <property type="match status" value="1"/>
</dbReference>
<dbReference type="GO" id="GO:0009055">
    <property type="term" value="F:electron transfer activity"/>
    <property type="evidence" value="ECO:0007669"/>
    <property type="project" value="TreeGrafter"/>
</dbReference>
<protein>
    <submittedName>
        <fullName evidence="10">Unannotated protein</fullName>
    </submittedName>
</protein>
<gene>
    <name evidence="10" type="ORF">UFOPK3662_04016</name>
</gene>
<dbReference type="GO" id="GO:0030313">
    <property type="term" value="C:cell envelope"/>
    <property type="evidence" value="ECO:0007669"/>
    <property type="project" value="UniProtKB-SubCell"/>
</dbReference>
<dbReference type="PANTHER" id="PTHR43598">
    <property type="entry name" value="TUNGSTEN-CONTAINING FORMYLMETHANOFURAN DEHYDROGENASE 2 SUBUNIT B"/>
    <property type="match status" value="1"/>
</dbReference>
<dbReference type="SUPFAM" id="SSF53706">
    <property type="entry name" value="Formate dehydrogenase/DMSO reductase, domains 1-3"/>
    <property type="match status" value="1"/>
</dbReference>
<dbReference type="GO" id="GO:0009061">
    <property type="term" value="P:anaerobic respiration"/>
    <property type="evidence" value="ECO:0007669"/>
    <property type="project" value="TreeGrafter"/>
</dbReference>
<proteinExistence type="inferred from homology"/>
<accession>A0A6J7LJT4</accession>
<dbReference type="GO" id="GO:0030151">
    <property type="term" value="F:molybdenum ion binding"/>
    <property type="evidence" value="ECO:0007669"/>
    <property type="project" value="TreeGrafter"/>
</dbReference>
<evidence type="ECO:0000256" key="1">
    <source>
        <dbReference type="ARBA" id="ARBA00001966"/>
    </source>
</evidence>
<keyword evidence="6" id="KW-0560">Oxidoreductase</keyword>
<keyword evidence="7" id="KW-0408">Iron</keyword>
<comment type="cofactor">
    <cofactor evidence="1">
        <name>[4Fe-4S] cluster</name>
        <dbReference type="ChEBI" id="CHEBI:49883"/>
    </cofactor>
</comment>
<dbReference type="EMBL" id="CAFBMW010000077">
    <property type="protein sequence ID" value="CAB4967442.1"/>
    <property type="molecule type" value="Genomic_DNA"/>
</dbReference>
<evidence type="ECO:0000256" key="5">
    <source>
        <dbReference type="ARBA" id="ARBA00022723"/>
    </source>
</evidence>
<reference evidence="10" key="1">
    <citation type="submission" date="2020-05" db="EMBL/GenBank/DDBJ databases">
        <authorList>
            <person name="Chiriac C."/>
            <person name="Salcher M."/>
            <person name="Ghai R."/>
            <person name="Kavagutti S V."/>
        </authorList>
    </citation>
    <scope>NUCLEOTIDE SEQUENCE</scope>
</reference>
<dbReference type="GO" id="GO:0051539">
    <property type="term" value="F:4 iron, 4 sulfur cluster binding"/>
    <property type="evidence" value="ECO:0007669"/>
    <property type="project" value="UniProtKB-KW"/>
</dbReference>
<dbReference type="PANTHER" id="PTHR43598:SF1">
    <property type="entry name" value="FORMATE DEHYDROGENASE-O MAJOR SUBUNIT"/>
    <property type="match status" value="1"/>
</dbReference>
<sequence>MGLRSAFLGWPVVRQLTGDDPTGRGAAALSPRTSARQARTATADAVVQTVCPFCSVGCGQRAYVQDGRVTQVEGDPDSPISRGRLCPKGSATEQLVNSPTRLQTVKYRRPYATEWEELPLEVAEQMVADRVLEARDHGWQEADEDGHRLRRTLGLAFLGGATLDNEENYLIKKLFTALGAIQVENQARI</sequence>
<evidence type="ECO:0000259" key="9">
    <source>
        <dbReference type="PROSITE" id="PS51669"/>
    </source>
</evidence>
<comment type="subcellular location">
    <subcellularLocation>
        <location evidence="2">Cell envelope</location>
    </subcellularLocation>
</comment>
<evidence type="ECO:0000256" key="3">
    <source>
        <dbReference type="ARBA" id="ARBA00010312"/>
    </source>
</evidence>
<dbReference type="Pfam" id="PF04879">
    <property type="entry name" value="Molybdop_Fe4S4"/>
    <property type="match status" value="1"/>
</dbReference>
<dbReference type="SMART" id="SM00926">
    <property type="entry name" value="Molybdop_Fe4S4"/>
    <property type="match status" value="1"/>
</dbReference>
<evidence type="ECO:0000256" key="7">
    <source>
        <dbReference type="ARBA" id="ARBA00023004"/>
    </source>
</evidence>
<evidence type="ECO:0000256" key="4">
    <source>
        <dbReference type="ARBA" id="ARBA00022485"/>
    </source>
</evidence>
<dbReference type="AlphaFoldDB" id="A0A6J7LJT4"/>
<keyword evidence="4" id="KW-0004">4Fe-4S</keyword>
<keyword evidence="8" id="KW-0411">Iron-sulfur</keyword>
<dbReference type="GO" id="GO:0016491">
    <property type="term" value="F:oxidoreductase activity"/>
    <property type="evidence" value="ECO:0007669"/>
    <property type="project" value="UniProtKB-KW"/>
</dbReference>
<evidence type="ECO:0000313" key="10">
    <source>
        <dbReference type="EMBL" id="CAB4967442.1"/>
    </source>
</evidence>
<dbReference type="PROSITE" id="PS51669">
    <property type="entry name" value="4FE4S_MOW_BIS_MGD"/>
    <property type="match status" value="1"/>
</dbReference>
<dbReference type="Gene3D" id="2.20.25.90">
    <property type="entry name" value="ADC-like domains"/>
    <property type="match status" value="1"/>
</dbReference>
<evidence type="ECO:0000256" key="8">
    <source>
        <dbReference type="ARBA" id="ARBA00023014"/>
    </source>
</evidence>
<evidence type="ECO:0000256" key="2">
    <source>
        <dbReference type="ARBA" id="ARBA00004196"/>
    </source>
</evidence>